<dbReference type="EMBL" id="JADBDZ010000001">
    <property type="protein sequence ID" value="MBE1536136.1"/>
    <property type="molecule type" value="Genomic_DNA"/>
</dbReference>
<dbReference type="SUPFAM" id="SSF141868">
    <property type="entry name" value="EAL domain-like"/>
    <property type="match status" value="1"/>
</dbReference>
<protein>
    <submittedName>
        <fullName evidence="4">EAL domain-containing protein (Putative c-di-GMP-specific phosphodiesterase class I)</fullName>
    </submittedName>
</protein>
<evidence type="ECO:0000313" key="5">
    <source>
        <dbReference type="Proteomes" id="UP000627838"/>
    </source>
</evidence>
<evidence type="ECO:0000259" key="3">
    <source>
        <dbReference type="PROSITE" id="PS51371"/>
    </source>
</evidence>
<comment type="caution">
    <text evidence="4">The sequence shown here is derived from an EMBL/GenBank/DDBJ whole genome shotgun (WGS) entry which is preliminary data.</text>
</comment>
<organism evidence="4 5">
    <name type="scientific">Actinomadura algeriensis</name>
    <dbReference type="NCBI Taxonomy" id="1679523"/>
    <lineage>
        <taxon>Bacteria</taxon>
        <taxon>Bacillati</taxon>
        <taxon>Actinomycetota</taxon>
        <taxon>Actinomycetes</taxon>
        <taxon>Streptosporangiales</taxon>
        <taxon>Thermomonosporaceae</taxon>
        <taxon>Actinomadura</taxon>
    </lineage>
</organism>
<name>A0ABR9JZY3_9ACTN</name>
<feature type="domain" description="CBS" evidence="3">
    <location>
        <begin position="281"/>
        <end position="340"/>
    </location>
</feature>
<evidence type="ECO:0000259" key="2">
    <source>
        <dbReference type="PROSITE" id="PS50883"/>
    </source>
</evidence>
<gene>
    <name evidence="4" type="ORF">H4W34_005969</name>
</gene>
<evidence type="ECO:0000256" key="1">
    <source>
        <dbReference type="PROSITE-ProRule" id="PRU00703"/>
    </source>
</evidence>
<dbReference type="InterPro" id="IPR035919">
    <property type="entry name" value="EAL_sf"/>
</dbReference>
<sequence length="404" mass="41947">MSALDVLLPARAVFHPVVDLGTGAVVAVEAHASPAGDAYAGLYPDPSADPAADRYAAVSGPATPSGPAPWADPAAEDVRRAVDAAGAAAELGTRLPLLIGLRAETLAAGEHVLSELHHGLGATGRRPQEFILCATGGYPPATRPAVAAALGGLRRAGYLVGLAGLGAAHAPLDLLADVAPYLLKLDADLARRAPGEPRRSALAASLMELAHRLETHVLAPGLETQDQVLHLRGLGARLAQGPVLAPPEWRPGMPVSVPVAAREEPSPHLAYSALGPRVSEFTLPAVTLPHTATADEVLDALNAESGVTSIVLVDDRQRPYAAVDRTRFLLRLSGPYGHALHAHRPAARLADQPRPVPRTVPAVAALRAAGQENERVYDDLVVVDEVGRCLGIVRVADLIRGLSP</sequence>
<dbReference type="InterPro" id="IPR001633">
    <property type="entry name" value="EAL_dom"/>
</dbReference>
<dbReference type="PROSITE" id="PS51371">
    <property type="entry name" value="CBS"/>
    <property type="match status" value="1"/>
</dbReference>
<dbReference type="Pfam" id="PF00563">
    <property type="entry name" value="EAL"/>
    <property type="match status" value="1"/>
</dbReference>
<reference evidence="4 5" key="1">
    <citation type="submission" date="2020-10" db="EMBL/GenBank/DDBJ databases">
        <title>Sequencing the genomes of 1000 actinobacteria strains.</title>
        <authorList>
            <person name="Klenk H.-P."/>
        </authorList>
    </citation>
    <scope>NUCLEOTIDE SEQUENCE [LARGE SCALE GENOMIC DNA]</scope>
    <source>
        <strain evidence="4 5">DSM 46744</strain>
    </source>
</reference>
<dbReference type="PROSITE" id="PS50883">
    <property type="entry name" value="EAL"/>
    <property type="match status" value="1"/>
</dbReference>
<dbReference type="SMART" id="SM00052">
    <property type="entry name" value="EAL"/>
    <property type="match status" value="1"/>
</dbReference>
<dbReference type="Proteomes" id="UP000627838">
    <property type="component" value="Unassembled WGS sequence"/>
</dbReference>
<dbReference type="Gene3D" id="3.10.580.10">
    <property type="entry name" value="CBS-domain"/>
    <property type="match status" value="1"/>
</dbReference>
<dbReference type="InterPro" id="IPR046342">
    <property type="entry name" value="CBS_dom_sf"/>
</dbReference>
<dbReference type="InterPro" id="IPR000644">
    <property type="entry name" value="CBS_dom"/>
</dbReference>
<dbReference type="InterPro" id="IPR050706">
    <property type="entry name" value="Cyclic-di-GMP_PDE-like"/>
</dbReference>
<accession>A0ABR9JZY3</accession>
<keyword evidence="1" id="KW-0129">CBS domain</keyword>
<evidence type="ECO:0000313" key="4">
    <source>
        <dbReference type="EMBL" id="MBE1536136.1"/>
    </source>
</evidence>
<dbReference type="PANTHER" id="PTHR33121">
    <property type="entry name" value="CYCLIC DI-GMP PHOSPHODIESTERASE PDEF"/>
    <property type="match status" value="1"/>
</dbReference>
<feature type="domain" description="EAL" evidence="2">
    <location>
        <begin position="1"/>
        <end position="261"/>
    </location>
</feature>
<dbReference type="SUPFAM" id="SSF54631">
    <property type="entry name" value="CBS-domain pair"/>
    <property type="match status" value="1"/>
</dbReference>
<proteinExistence type="predicted"/>
<dbReference type="RefSeq" id="WP_192762220.1">
    <property type="nucleotide sequence ID" value="NZ_JADBDZ010000001.1"/>
</dbReference>
<dbReference type="Gene3D" id="3.20.20.450">
    <property type="entry name" value="EAL domain"/>
    <property type="match status" value="1"/>
</dbReference>
<keyword evidence="5" id="KW-1185">Reference proteome</keyword>
<dbReference type="PANTHER" id="PTHR33121:SF70">
    <property type="entry name" value="SIGNALING PROTEIN YKOW"/>
    <property type="match status" value="1"/>
</dbReference>